<gene>
    <name evidence="1" type="primary">CSON001494</name>
</gene>
<proteinExistence type="predicted"/>
<accession>A0A336KYG8</accession>
<name>A0A336KYG8_CULSO</name>
<sequence>MEVAQESDLIRNFFVQIRNSLISQDKYDNLNALIAIIQALDNMGPVDRQYLFKQLIDFDFFFHYKRFITSNEDHMKLTMKITLALLEDEKIFYHNFTDMLKMHLRAFFFLAKDVKRTKVEMVIDCVTFIQIMQERLNGKLRSKKKSPLMNVPSEFYDAFRLTLTQCNDETVKNLYFIHLCQILSTIIGKESPVKHSLYLCRALANICCMTIDSLLTTTIFLNKFIIKDKTILKSDDFLEWLQYVFNGVIQRNFLDVPLHSIEFLEIRIFFIYTIKVILESDFMDQNWIFTHIIKYFLHHNGLRYLIITIKDSIQTRNHLGTVLSKSVLAHIMTMIEIIYSYDNEMLIWDDFSLKKMKNFNTLFQFSDLSMFDLIDYDLISGFGCQFIVFDEWKLFMIFLWIGIKCIGTVSKAKSFINIVSFLEIAFVQEFQVPEFIIKLSMEAYCKTWLMVPEELKNELSISIERIDSFFIEYFTKNYSSQAKLWNNPDIQMYFCIKIKSKVQTWNEMVEILLQNPELSFMKNVIDVFYDKESFLLNRLNSENVNDVMKFNIVSILLKLDLENATVNKMLDEISRDQNTSKTLMYLPIITKNLHQFNRDRRELLTYCVLNQIKGVELEDEERVTLMDFFTKSIIEFEERE</sequence>
<evidence type="ECO:0000313" key="2">
    <source>
        <dbReference type="EMBL" id="SSX29600.1"/>
    </source>
</evidence>
<reference evidence="1" key="1">
    <citation type="submission" date="2018-04" db="EMBL/GenBank/DDBJ databases">
        <authorList>
            <person name="Go L.Y."/>
            <person name="Mitchell J.A."/>
        </authorList>
    </citation>
    <scope>NUCLEOTIDE SEQUENCE</scope>
    <source>
        <tissue evidence="1">Whole organism</tissue>
    </source>
</reference>
<dbReference type="EMBL" id="UFQT01001237">
    <property type="protein sequence ID" value="SSX29600.1"/>
    <property type="molecule type" value="Genomic_DNA"/>
</dbReference>
<dbReference type="EMBL" id="UFQS01001237">
    <property type="protein sequence ID" value="SSX09877.1"/>
    <property type="molecule type" value="Genomic_DNA"/>
</dbReference>
<dbReference type="VEuPathDB" id="VectorBase:CSON001494"/>
<reference evidence="2" key="2">
    <citation type="submission" date="2018-07" db="EMBL/GenBank/DDBJ databases">
        <authorList>
            <person name="Quirk P.G."/>
            <person name="Krulwich T.A."/>
        </authorList>
    </citation>
    <scope>NUCLEOTIDE SEQUENCE</scope>
</reference>
<evidence type="ECO:0000313" key="1">
    <source>
        <dbReference type="EMBL" id="SSX09877.1"/>
    </source>
</evidence>
<organism evidence="1">
    <name type="scientific">Culicoides sonorensis</name>
    <name type="common">Biting midge</name>
    <dbReference type="NCBI Taxonomy" id="179676"/>
    <lineage>
        <taxon>Eukaryota</taxon>
        <taxon>Metazoa</taxon>
        <taxon>Ecdysozoa</taxon>
        <taxon>Arthropoda</taxon>
        <taxon>Hexapoda</taxon>
        <taxon>Insecta</taxon>
        <taxon>Pterygota</taxon>
        <taxon>Neoptera</taxon>
        <taxon>Endopterygota</taxon>
        <taxon>Diptera</taxon>
        <taxon>Nematocera</taxon>
        <taxon>Chironomoidea</taxon>
        <taxon>Ceratopogonidae</taxon>
        <taxon>Ceratopogoninae</taxon>
        <taxon>Culicoides</taxon>
        <taxon>Monoculicoides</taxon>
    </lineage>
</organism>
<protein>
    <submittedName>
        <fullName evidence="1">CSON001494 protein</fullName>
    </submittedName>
</protein>
<dbReference type="AlphaFoldDB" id="A0A336KYG8"/>